<protein>
    <submittedName>
        <fullName evidence="11">Outer membrane beta-barrel protein</fullName>
    </submittedName>
</protein>
<feature type="domain" description="Outer membrane protein beta-barrel" evidence="10">
    <location>
        <begin position="489"/>
        <end position="683"/>
    </location>
</feature>
<keyword evidence="12" id="KW-1185">Reference proteome</keyword>
<keyword evidence="6 8" id="KW-0472">Membrane</keyword>
<dbReference type="InterPro" id="IPR036942">
    <property type="entry name" value="Beta-barrel_TonB_sf"/>
</dbReference>
<dbReference type="InterPro" id="IPR039426">
    <property type="entry name" value="TonB-dep_rcpt-like"/>
</dbReference>
<reference evidence="11 12" key="1">
    <citation type="submission" date="2019-11" db="EMBL/GenBank/DDBJ databases">
        <title>Characterization of Elizabethkingia argenteiflava sp. nov., isolated from inner surface of Soybean Pods.</title>
        <authorList>
            <person name="Mo S."/>
        </authorList>
    </citation>
    <scope>NUCLEOTIDE SEQUENCE [LARGE SCALE GENOMIC DNA]</scope>
    <source>
        <strain evidence="11 12">YB22</strain>
    </source>
</reference>
<dbReference type="AlphaFoldDB" id="A0A845PZX1"/>
<dbReference type="InterPro" id="IPR037066">
    <property type="entry name" value="Plug_dom_sf"/>
</dbReference>
<evidence type="ECO:0000256" key="1">
    <source>
        <dbReference type="ARBA" id="ARBA00004571"/>
    </source>
</evidence>
<comment type="subcellular location">
    <subcellularLocation>
        <location evidence="1 8">Cell outer membrane</location>
        <topology evidence="1 8">Multi-pass membrane protein</topology>
    </subcellularLocation>
</comment>
<dbReference type="EMBL" id="JAAABJ010000641">
    <property type="protein sequence ID" value="NAW51987.1"/>
    <property type="molecule type" value="Genomic_DNA"/>
</dbReference>
<evidence type="ECO:0000256" key="3">
    <source>
        <dbReference type="ARBA" id="ARBA00022452"/>
    </source>
</evidence>
<accession>A0A845PZX1</accession>
<dbReference type="GO" id="GO:0015344">
    <property type="term" value="F:siderophore uptake transmembrane transporter activity"/>
    <property type="evidence" value="ECO:0007669"/>
    <property type="project" value="TreeGrafter"/>
</dbReference>
<evidence type="ECO:0000256" key="7">
    <source>
        <dbReference type="ARBA" id="ARBA00023237"/>
    </source>
</evidence>
<evidence type="ECO:0000259" key="10">
    <source>
        <dbReference type="Pfam" id="PF14905"/>
    </source>
</evidence>
<dbReference type="GO" id="GO:0044718">
    <property type="term" value="P:siderophore transmembrane transport"/>
    <property type="evidence" value="ECO:0007669"/>
    <property type="project" value="TreeGrafter"/>
</dbReference>
<evidence type="ECO:0000256" key="4">
    <source>
        <dbReference type="ARBA" id="ARBA00022692"/>
    </source>
</evidence>
<evidence type="ECO:0000313" key="12">
    <source>
        <dbReference type="Proteomes" id="UP000553459"/>
    </source>
</evidence>
<dbReference type="InterPro" id="IPR041700">
    <property type="entry name" value="OMP_b-brl_3"/>
</dbReference>
<evidence type="ECO:0000259" key="9">
    <source>
        <dbReference type="Pfam" id="PF07715"/>
    </source>
</evidence>
<organism evidence="11 12">
    <name type="scientific">Elizabethkingia argenteiflava</name>
    <dbReference type="NCBI Taxonomy" id="2681556"/>
    <lineage>
        <taxon>Bacteria</taxon>
        <taxon>Pseudomonadati</taxon>
        <taxon>Bacteroidota</taxon>
        <taxon>Flavobacteriia</taxon>
        <taxon>Flavobacteriales</taxon>
        <taxon>Weeksellaceae</taxon>
        <taxon>Elizabethkingia</taxon>
    </lineage>
</organism>
<comment type="caution">
    <text evidence="11">The sequence shown here is derived from an EMBL/GenBank/DDBJ whole genome shotgun (WGS) entry which is preliminary data.</text>
</comment>
<evidence type="ECO:0000256" key="5">
    <source>
        <dbReference type="ARBA" id="ARBA00022729"/>
    </source>
</evidence>
<feature type="domain" description="TonB-dependent receptor plug" evidence="9">
    <location>
        <begin position="35"/>
        <end position="143"/>
    </location>
</feature>
<dbReference type="PROSITE" id="PS52016">
    <property type="entry name" value="TONB_DEPENDENT_REC_3"/>
    <property type="match status" value="1"/>
</dbReference>
<dbReference type="InterPro" id="IPR012910">
    <property type="entry name" value="Plug_dom"/>
</dbReference>
<keyword evidence="5" id="KW-0732">Signal</keyword>
<dbReference type="PANTHER" id="PTHR30069:SF29">
    <property type="entry name" value="HEMOGLOBIN AND HEMOGLOBIN-HAPTOGLOBIN-BINDING PROTEIN 1-RELATED"/>
    <property type="match status" value="1"/>
</dbReference>
<evidence type="ECO:0000256" key="6">
    <source>
        <dbReference type="ARBA" id="ARBA00023136"/>
    </source>
</evidence>
<name>A0A845PZX1_9FLAO</name>
<dbReference type="Gene3D" id="2.170.130.10">
    <property type="entry name" value="TonB-dependent receptor, plug domain"/>
    <property type="match status" value="1"/>
</dbReference>
<keyword evidence="3 8" id="KW-1134">Transmembrane beta strand</keyword>
<proteinExistence type="inferred from homology"/>
<dbReference type="Proteomes" id="UP000553459">
    <property type="component" value="Unassembled WGS sequence"/>
</dbReference>
<dbReference type="GO" id="GO:0009279">
    <property type="term" value="C:cell outer membrane"/>
    <property type="evidence" value="ECO:0007669"/>
    <property type="project" value="UniProtKB-SubCell"/>
</dbReference>
<evidence type="ECO:0000313" key="11">
    <source>
        <dbReference type="EMBL" id="NAW51987.1"/>
    </source>
</evidence>
<dbReference type="PANTHER" id="PTHR30069">
    <property type="entry name" value="TONB-DEPENDENT OUTER MEMBRANE RECEPTOR"/>
    <property type="match status" value="1"/>
</dbReference>
<dbReference type="Pfam" id="PF14905">
    <property type="entry name" value="OMP_b-brl_3"/>
    <property type="match status" value="1"/>
</dbReference>
<gene>
    <name evidence="11" type="ORF">GNY06_11625</name>
</gene>
<evidence type="ECO:0000256" key="8">
    <source>
        <dbReference type="PROSITE-ProRule" id="PRU01360"/>
    </source>
</evidence>
<sequence>MKGIFFLSVFSPAVFSFAQQQKDSIYEIDEVKVVKKLPITTQVIKIEKKIQRKNLGQDLPYLLKNETGVESTSDAGNAIGYTSLRIRGVDGSRINVMLNGVPYNDSESQSSFFVNMADVTSSASHVIIQRGVGTSSNGTASFGASLNIITRDPEKRAYFSTQNSVGSFSTHKHSFEIGTGSLMEGKLSWMGRYSIIKSDGYIDRAASDLSSYNFLVLYQAGNTKIRFQSFGGKEKTYQAWQGLSREQYQRNPRYNTAGEIYDKQGKVTGFYDNETDNYQQRHYHWLWQQRFSDQWNFNTTLYYTRGLGYYENYKSNEKLSKYGISPFIKGSDTISKADVIRRKWLDNDFYGLVSELNGRFRRWDLNFGLIVNQYEGRHYGQVIKAQYVADIALPYEYYRNKATKNEASSYAKALYRLGKLQIFADLQLRNIHYHSNIIKASAGETPFFNEKYMFFNPKLGVNYSLKEGTFYLSYAQAHREPARGDILNNPDVRPEILHDFEWGYNKDFGDLSLSANTYYMLYKDQLILTGTLNDVGAALRQNIPNSYRVGLELGGSYVFTEKFNALMNVSFSQNKNRNYIVNISKGEIKNLGTTNISFSPSFMGNITLNYLPIKDLQLSWVNKKVGSQYLDNSQSAEQKLKPYYLSDFIASYHVVVGKIEIDCSLLVNNLFNYKYTNNGYVGPYYYAQAGTNLLAGIALKFY</sequence>
<dbReference type="Pfam" id="PF07715">
    <property type="entry name" value="Plug"/>
    <property type="match status" value="1"/>
</dbReference>
<keyword evidence="4 8" id="KW-0812">Transmembrane</keyword>
<dbReference type="RefSeq" id="WP_166520239.1">
    <property type="nucleotide sequence ID" value="NZ_JAAABJ010000641.1"/>
</dbReference>
<dbReference type="Gene3D" id="2.40.170.20">
    <property type="entry name" value="TonB-dependent receptor, beta-barrel domain"/>
    <property type="match status" value="1"/>
</dbReference>
<keyword evidence="2 8" id="KW-0813">Transport</keyword>
<dbReference type="SUPFAM" id="SSF56935">
    <property type="entry name" value="Porins"/>
    <property type="match status" value="1"/>
</dbReference>
<keyword evidence="7 8" id="KW-0998">Cell outer membrane</keyword>
<comment type="similarity">
    <text evidence="8">Belongs to the TonB-dependent receptor family.</text>
</comment>
<evidence type="ECO:0000256" key="2">
    <source>
        <dbReference type="ARBA" id="ARBA00022448"/>
    </source>
</evidence>